<dbReference type="EMBL" id="JAMDHA010000028">
    <property type="protein sequence ID" value="MDD1010333.1"/>
    <property type="molecule type" value="Genomic_DNA"/>
</dbReference>
<evidence type="ECO:0000313" key="2">
    <source>
        <dbReference type="Proteomes" id="UP001148185"/>
    </source>
</evidence>
<accession>A0A9X4C4Y4</accession>
<dbReference type="Proteomes" id="UP001148185">
    <property type="component" value="Unassembled WGS sequence"/>
</dbReference>
<protein>
    <submittedName>
        <fullName evidence="1">Uncharacterized protein</fullName>
    </submittedName>
</protein>
<dbReference type="RefSeq" id="WP_273877856.1">
    <property type="nucleotide sequence ID" value="NZ_JAMDHA010000028.1"/>
</dbReference>
<name>A0A9X4C4Y4_9PSED</name>
<evidence type="ECO:0000313" key="1">
    <source>
        <dbReference type="EMBL" id="MDD1010333.1"/>
    </source>
</evidence>
<reference evidence="1 2" key="1">
    <citation type="submission" date="2022-05" db="EMBL/GenBank/DDBJ databases">
        <title>Novel Pseudomonas spp. Isolated from a Rainbow Trout Aquaculture Facility.</title>
        <authorList>
            <person name="Testerman T."/>
            <person name="Graf J."/>
        </authorList>
    </citation>
    <scope>NUCLEOTIDE SEQUENCE [LARGE SCALE GENOMIC DNA]</scope>
    <source>
        <strain evidence="1 2">ID1042</strain>
    </source>
</reference>
<sequence>MTFRFRSDIQSGSYNPTDSDFPFEIFQYYEVGASDSYSTFYNYSPESGTIDVEVISNDCQALRYLINFDFKGKDHRTEELHITGRAELNVYMRAS</sequence>
<comment type="caution">
    <text evidence="1">The sequence shown here is derived from an EMBL/GenBank/DDBJ whole genome shotgun (WGS) entry which is preliminary data.</text>
</comment>
<dbReference type="AlphaFoldDB" id="A0A9X4C4Y4"/>
<gene>
    <name evidence="1" type="ORF">M5G27_22935</name>
</gene>
<proteinExistence type="predicted"/>
<organism evidence="1 2">
    <name type="scientific">Pseudomonas shahriarae</name>
    <dbReference type="NCBI Taxonomy" id="2745512"/>
    <lineage>
        <taxon>Bacteria</taxon>
        <taxon>Pseudomonadati</taxon>
        <taxon>Pseudomonadota</taxon>
        <taxon>Gammaproteobacteria</taxon>
        <taxon>Pseudomonadales</taxon>
        <taxon>Pseudomonadaceae</taxon>
        <taxon>Pseudomonas</taxon>
    </lineage>
</organism>
<keyword evidence="2" id="KW-1185">Reference proteome</keyword>